<name>A0A6B0GNP1_9EURY</name>
<evidence type="ECO:0000313" key="3">
    <source>
        <dbReference type="Proteomes" id="UP000451471"/>
    </source>
</evidence>
<gene>
    <name evidence="2" type="ORF">GQS65_13925</name>
</gene>
<dbReference type="Proteomes" id="UP000451471">
    <property type="component" value="Unassembled WGS sequence"/>
</dbReference>
<protein>
    <submittedName>
        <fullName evidence="2">Uncharacterized protein</fullName>
    </submittedName>
</protein>
<dbReference type="RefSeq" id="WP_158205235.1">
    <property type="nucleotide sequence ID" value="NZ_WSZK01000023.1"/>
</dbReference>
<proteinExistence type="predicted"/>
<evidence type="ECO:0000256" key="1">
    <source>
        <dbReference type="SAM" id="MobiDB-lite"/>
    </source>
</evidence>
<dbReference type="PROSITE" id="PS51257">
    <property type="entry name" value="PROKAR_LIPOPROTEIN"/>
    <property type="match status" value="1"/>
</dbReference>
<organism evidence="2 3">
    <name type="scientific">Halomarina oriensis</name>
    <dbReference type="NCBI Taxonomy" id="671145"/>
    <lineage>
        <taxon>Archaea</taxon>
        <taxon>Methanobacteriati</taxon>
        <taxon>Methanobacteriota</taxon>
        <taxon>Stenosarchaea group</taxon>
        <taxon>Halobacteria</taxon>
        <taxon>Halobacteriales</taxon>
        <taxon>Natronomonadaceae</taxon>
        <taxon>Halomarina</taxon>
    </lineage>
</organism>
<keyword evidence="3" id="KW-1185">Reference proteome</keyword>
<feature type="region of interest" description="Disordered" evidence="1">
    <location>
        <begin position="33"/>
        <end position="92"/>
    </location>
</feature>
<dbReference type="EMBL" id="WSZK01000023">
    <property type="protein sequence ID" value="MWG35571.1"/>
    <property type="molecule type" value="Genomic_DNA"/>
</dbReference>
<dbReference type="AlphaFoldDB" id="A0A6B0GNP1"/>
<accession>A0A6B0GNP1</accession>
<reference evidence="2 3" key="1">
    <citation type="submission" date="2019-12" db="EMBL/GenBank/DDBJ databases">
        <title>Halocatena pleomorpha gen. nov. sp. nov., an extremely halophilic archaeon of family Halobacteriaceae isolated from saltpan soil.</title>
        <authorList>
            <person name="Pal Y."/>
            <person name="Verma A."/>
            <person name="Krishnamurthi S."/>
            <person name="Kumar P."/>
        </authorList>
    </citation>
    <scope>NUCLEOTIDE SEQUENCE [LARGE SCALE GENOMIC DNA]</scope>
    <source>
        <strain evidence="2 3">JCM 16495</strain>
    </source>
</reference>
<sequence length="226" mass="23479">MKRTVVAVALVMVVVLAGCSAVNINRPADEASNVTTTDAAGGPGAPTEDGENAMDETTATESGDEQAAAGETTAVTDEASTADPTPTPEVNRLELTNDGEREYVVSVTVTKGPIEAVKLDRSDGSTDIVVLDDRTLDEVLTFDTLDVRPIEVVRATEEYDVDAGASFTRSLPGEERRYVLVEVREEGEDGVVVGGAVLSCAADASVDELAVTADGEDVTVQGECVA</sequence>
<feature type="compositionally biased region" description="Polar residues" evidence="1">
    <location>
        <begin position="73"/>
        <end position="84"/>
    </location>
</feature>
<comment type="caution">
    <text evidence="2">The sequence shown here is derived from an EMBL/GenBank/DDBJ whole genome shotgun (WGS) entry which is preliminary data.</text>
</comment>
<evidence type="ECO:0000313" key="2">
    <source>
        <dbReference type="EMBL" id="MWG35571.1"/>
    </source>
</evidence>